<dbReference type="PROSITE" id="PS50089">
    <property type="entry name" value="ZF_RING_2"/>
    <property type="match status" value="1"/>
</dbReference>
<keyword evidence="7" id="KW-1185">Reference proteome</keyword>
<dbReference type="SMART" id="SM00184">
    <property type="entry name" value="RING"/>
    <property type="match status" value="1"/>
</dbReference>
<evidence type="ECO:0000313" key="7">
    <source>
        <dbReference type="Proteomes" id="UP001497623"/>
    </source>
</evidence>
<dbReference type="PROSITE" id="PS00518">
    <property type="entry name" value="ZF_RING_1"/>
    <property type="match status" value="1"/>
</dbReference>
<evidence type="ECO:0000256" key="4">
    <source>
        <dbReference type="PROSITE-ProRule" id="PRU00175"/>
    </source>
</evidence>
<evidence type="ECO:0000256" key="3">
    <source>
        <dbReference type="ARBA" id="ARBA00022833"/>
    </source>
</evidence>
<evidence type="ECO:0000256" key="2">
    <source>
        <dbReference type="ARBA" id="ARBA00022771"/>
    </source>
</evidence>
<proteinExistence type="predicted"/>
<dbReference type="InterPro" id="IPR001841">
    <property type="entry name" value="Znf_RING"/>
</dbReference>
<accession>A0AAV2SE96</accession>
<dbReference type="SUPFAM" id="SSF57845">
    <property type="entry name" value="B-box zinc-binding domain"/>
    <property type="match status" value="1"/>
</dbReference>
<evidence type="ECO:0000256" key="1">
    <source>
        <dbReference type="ARBA" id="ARBA00022723"/>
    </source>
</evidence>
<dbReference type="PANTHER" id="PTHR47156:SF10">
    <property type="entry name" value="E3 UBIQUITIN-PROTEIN LIGASE TRIM-21-RELATED"/>
    <property type="match status" value="1"/>
</dbReference>
<comment type="caution">
    <text evidence="6">The sequence shown here is derived from an EMBL/GenBank/DDBJ whole genome shotgun (WGS) entry which is preliminary data.</text>
</comment>
<dbReference type="PANTHER" id="PTHR47156">
    <property type="entry name" value="PROTEIN CBG20824"/>
    <property type="match status" value="1"/>
</dbReference>
<dbReference type="Gene3D" id="3.30.40.10">
    <property type="entry name" value="Zinc/RING finger domain, C3HC4 (zinc finger)"/>
    <property type="match status" value="1"/>
</dbReference>
<keyword evidence="3" id="KW-0862">Zinc</keyword>
<dbReference type="SUPFAM" id="SSF57850">
    <property type="entry name" value="RING/U-box"/>
    <property type="match status" value="1"/>
</dbReference>
<sequence>MEENECLVCFSIYDDKDRRPRFMPCGHTLCSLCLGRAITENSKACPKCRRNYPASDVEDLPVNFSLMGMVTSLSISERLPECPEHQLPVSHRCTTHKCWVCQSCLSEEDHSPGSCKI</sequence>
<dbReference type="EMBL" id="CAXKWB010057689">
    <property type="protein sequence ID" value="CAL4179735.1"/>
    <property type="molecule type" value="Genomic_DNA"/>
</dbReference>
<feature type="domain" description="RING-type" evidence="5">
    <location>
        <begin position="6"/>
        <end position="49"/>
    </location>
</feature>
<protein>
    <recommendedName>
        <fullName evidence="5">RING-type domain-containing protein</fullName>
    </recommendedName>
</protein>
<reference evidence="6 7" key="1">
    <citation type="submission" date="2024-05" db="EMBL/GenBank/DDBJ databases">
        <authorList>
            <person name="Wallberg A."/>
        </authorList>
    </citation>
    <scope>NUCLEOTIDE SEQUENCE [LARGE SCALE GENOMIC DNA]</scope>
</reference>
<dbReference type="InterPro" id="IPR017907">
    <property type="entry name" value="Znf_RING_CS"/>
</dbReference>
<dbReference type="Pfam" id="PF13920">
    <property type="entry name" value="zf-C3HC4_3"/>
    <property type="match status" value="1"/>
</dbReference>
<dbReference type="InterPro" id="IPR013083">
    <property type="entry name" value="Znf_RING/FYVE/PHD"/>
</dbReference>
<evidence type="ECO:0000259" key="5">
    <source>
        <dbReference type="PROSITE" id="PS50089"/>
    </source>
</evidence>
<organism evidence="6 7">
    <name type="scientific">Meganyctiphanes norvegica</name>
    <name type="common">Northern krill</name>
    <name type="synonym">Thysanopoda norvegica</name>
    <dbReference type="NCBI Taxonomy" id="48144"/>
    <lineage>
        <taxon>Eukaryota</taxon>
        <taxon>Metazoa</taxon>
        <taxon>Ecdysozoa</taxon>
        <taxon>Arthropoda</taxon>
        <taxon>Crustacea</taxon>
        <taxon>Multicrustacea</taxon>
        <taxon>Malacostraca</taxon>
        <taxon>Eumalacostraca</taxon>
        <taxon>Eucarida</taxon>
        <taxon>Euphausiacea</taxon>
        <taxon>Euphausiidae</taxon>
        <taxon>Meganyctiphanes</taxon>
    </lineage>
</organism>
<dbReference type="Proteomes" id="UP001497623">
    <property type="component" value="Unassembled WGS sequence"/>
</dbReference>
<feature type="non-terminal residue" evidence="6">
    <location>
        <position position="117"/>
    </location>
</feature>
<dbReference type="InterPro" id="IPR052667">
    <property type="entry name" value="E3_ubiquitin-ligase_RING"/>
</dbReference>
<name>A0AAV2SE96_MEGNR</name>
<keyword evidence="2 4" id="KW-0863">Zinc-finger</keyword>
<evidence type="ECO:0000313" key="6">
    <source>
        <dbReference type="EMBL" id="CAL4179735.1"/>
    </source>
</evidence>
<gene>
    <name evidence="6" type="ORF">MNOR_LOCUS35218</name>
</gene>
<dbReference type="AlphaFoldDB" id="A0AAV2SE96"/>
<dbReference type="GO" id="GO:0008270">
    <property type="term" value="F:zinc ion binding"/>
    <property type="evidence" value="ECO:0007669"/>
    <property type="project" value="UniProtKB-KW"/>
</dbReference>
<keyword evidence="1" id="KW-0479">Metal-binding</keyword>